<dbReference type="Proteomes" id="UP000236755">
    <property type="component" value="Unassembled WGS sequence"/>
</dbReference>
<evidence type="ECO:0000313" key="10">
    <source>
        <dbReference type="EMBL" id="SDZ88738.1"/>
    </source>
</evidence>
<dbReference type="GO" id="GO:0000162">
    <property type="term" value="P:L-tryptophan biosynthetic process"/>
    <property type="evidence" value="ECO:0007669"/>
    <property type="project" value="UniProtKB-UniRule"/>
</dbReference>
<organism evidence="10 11">
    <name type="scientific">Haloplanus vescus</name>
    <dbReference type="NCBI Taxonomy" id="555874"/>
    <lineage>
        <taxon>Archaea</taxon>
        <taxon>Methanobacteriati</taxon>
        <taxon>Methanobacteriota</taxon>
        <taxon>Stenosarchaea group</taxon>
        <taxon>Halobacteria</taxon>
        <taxon>Halobacteriales</taxon>
        <taxon>Haloferacaceae</taxon>
        <taxon>Haloplanus</taxon>
    </lineage>
</organism>
<evidence type="ECO:0000313" key="11">
    <source>
        <dbReference type="Proteomes" id="UP000236755"/>
    </source>
</evidence>
<dbReference type="GO" id="GO:0004425">
    <property type="term" value="F:indole-3-glycerol-phosphate synthase activity"/>
    <property type="evidence" value="ECO:0007669"/>
    <property type="project" value="UniProtKB-UniRule"/>
</dbReference>
<accession>A0A1H3WRC8</accession>
<dbReference type="STRING" id="555874.SAMN04488065_1015"/>
<evidence type="ECO:0000259" key="9">
    <source>
        <dbReference type="Pfam" id="PF00218"/>
    </source>
</evidence>
<dbReference type="Gene3D" id="3.20.20.70">
    <property type="entry name" value="Aldolase class I"/>
    <property type="match status" value="1"/>
</dbReference>
<dbReference type="InterPro" id="IPR013798">
    <property type="entry name" value="Indole-3-glycerol_P_synth_dom"/>
</dbReference>
<evidence type="ECO:0000256" key="7">
    <source>
        <dbReference type="ARBA" id="ARBA00023239"/>
    </source>
</evidence>
<dbReference type="HAMAP" id="MF_00134_A">
    <property type="entry name" value="IGPS_A"/>
    <property type="match status" value="1"/>
</dbReference>
<dbReference type="EMBL" id="FNQT01000001">
    <property type="protein sequence ID" value="SDZ88738.1"/>
    <property type="molecule type" value="Genomic_DNA"/>
</dbReference>
<feature type="domain" description="Indole-3-glycerol phosphate synthase" evidence="9">
    <location>
        <begin position="15"/>
        <end position="248"/>
    </location>
</feature>
<evidence type="ECO:0000256" key="1">
    <source>
        <dbReference type="ARBA" id="ARBA00001633"/>
    </source>
</evidence>
<dbReference type="InterPro" id="IPR011060">
    <property type="entry name" value="RibuloseP-bd_barrel"/>
</dbReference>
<keyword evidence="4 8" id="KW-0210">Decarboxylase</keyword>
<dbReference type="Pfam" id="PF00218">
    <property type="entry name" value="IGPS"/>
    <property type="match status" value="1"/>
</dbReference>
<dbReference type="CDD" id="cd00331">
    <property type="entry name" value="IGPS"/>
    <property type="match status" value="1"/>
</dbReference>
<comment type="similarity">
    <text evidence="8">Belongs to the TrpC family.</text>
</comment>
<comment type="catalytic activity">
    <reaction evidence="1 8">
        <text>1-(2-carboxyphenylamino)-1-deoxy-D-ribulose 5-phosphate + H(+) = (1S,2R)-1-C-(indol-3-yl)glycerol 3-phosphate + CO2 + H2O</text>
        <dbReference type="Rhea" id="RHEA:23476"/>
        <dbReference type="ChEBI" id="CHEBI:15377"/>
        <dbReference type="ChEBI" id="CHEBI:15378"/>
        <dbReference type="ChEBI" id="CHEBI:16526"/>
        <dbReference type="ChEBI" id="CHEBI:58613"/>
        <dbReference type="ChEBI" id="CHEBI:58866"/>
        <dbReference type="EC" id="4.1.1.48"/>
    </reaction>
</comment>
<dbReference type="InterPro" id="IPR045186">
    <property type="entry name" value="Indole-3-glycerol_P_synth"/>
</dbReference>
<gene>
    <name evidence="8" type="primary">trpC</name>
    <name evidence="10" type="ORF">SAMN04488065_1015</name>
</gene>
<keyword evidence="5 8" id="KW-0822">Tryptophan biosynthesis</keyword>
<comment type="pathway">
    <text evidence="2 8">Amino-acid biosynthesis; L-tryptophan biosynthesis; L-tryptophan from chorismate: step 4/5.</text>
</comment>
<keyword evidence="7 8" id="KW-0456">Lyase</keyword>
<evidence type="ECO:0000256" key="6">
    <source>
        <dbReference type="ARBA" id="ARBA00023141"/>
    </source>
</evidence>
<dbReference type="AlphaFoldDB" id="A0A1H3WRC8"/>
<keyword evidence="3 8" id="KW-0028">Amino-acid biosynthesis</keyword>
<proteinExistence type="inferred from homology"/>
<evidence type="ECO:0000256" key="8">
    <source>
        <dbReference type="HAMAP-Rule" id="MF_00134"/>
    </source>
</evidence>
<sequence length="252" mass="26683">MMDANGEELAPAVRSILSAARERAGGDERVSVDARSFSAALADAEADGRVPVIAEMKPTSPTTEGRRDDDPVELAQAMVSGGAAALSVLTEPEHFGGSMAALERVRDAVDVPVLRKDFIVEEAQLDLVESDLVLLIARFVDDLPGLVTAAEDRGFQPLVEVHTRAELDRALAADADLIGVNNRDLGQLEVDLDTFESIAPHVPEDVTLIAESGIGSVADVRRMREAGADALLIGSAIMDGDVTDNVRQFTTA</sequence>
<dbReference type="NCBIfam" id="NF041303">
    <property type="entry name" value="Indglycph_syn_Halo_TrpC"/>
    <property type="match status" value="1"/>
</dbReference>
<dbReference type="GO" id="GO:0004640">
    <property type="term" value="F:phosphoribosylanthranilate isomerase activity"/>
    <property type="evidence" value="ECO:0007669"/>
    <property type="project" value="TreeGrafter"/>
</dbReference>
<evidence type="ECO:0000256" key="2">
    <source>
        <dbReference type="ARBA" id="ARBA00004696"/>
    </source>
</evidence>
<evidence type="ECO:0000256" key="5">
    <source>
        <dbReference type="ARBA" id="ARBA00022822"/>
    </source>
</evidence>
<evidence type="ECO:0000256" key="4">
    <source>
        <dbReference type="ARBA" id="ARBA00022793"/>
    </source>
</evidence>
<keyword evidence="6 8" id="KW-0057">Aromatic amino acid biosynthesis</keyword>
<dbReference type="EC" id="4.1.1.48" evidence="8"/>
<dbReference type="UniPathway" id="UPA00035">
    <property type="reaction ID" value="UER00043"/>
</dbReference>
<dbReference type="InterPro" id="IPR013785">
    <property type="entry name" value="Aldolase_TIM"/>
</dbReference>
<dbReference type="PANTHER" id="PTHR22854:SF2">
    <property type="entry name" value="INDOLE-3-GLYCEROL-PHOSPHATE SYNTHASE"/>
    <property type="match status" value="1"/>
</dbReference>
<name>A0A1H3WRC8_9EURY</name>
<protein>
    <recommendedName>
        <fullName evidence="8">Indole-3-glycerol phosphate synthase</fullName>
        <shortName evidence="8">IGPS</shortName>
        <ecNumber evidence="8">4.1.1.48</ecNumber>
    </recommendedName>
</protein>
<dbReference type="PANTHER" id="PTHR22854">
    <property type="entry name" value="TRYPTOPHAN BIOSYNTHESIS PROTEIN"/>
    <property type="match status" value="1"/>
</dbReference>
<dbReference type="InterPro" id="IPR054875">
    <property type="entry name" value="Indglycph_syn_Halo_TrpC"/>
</dbReference>
<keyword evidence="11" id="KW-1185">Reference proteome</keyword>
<evidence type="ECO:0000256" key="3">
    <source>
        <dbReference type="ARBA" id="ARBA00022605"/>
    </source>
</evidence>
<dbReference type="SUPFAM" id="SSF51366">
    <property type="entry name" value="Ribulose-phoshate binding barrel"/>
    <property type="match status" value="1"/>
</dbReference>
<reference evidence="10 11" key="1">
    <citation type="submission" date="2016-10" db="EMBL/GenBank/DDBJ databases">
        <authorList>
            <person name="de Groot N.N."/>
        </authorList>
    </citation>
    <scope>NUCLEOTIDE SEQUENCE [LARGE SCALE GENOMIC DNA]</scope>
    <source>
        <strain evidence="10 11">CGMCC 1.8712</strain>
    </source>
</reference>